<keyword evidence="3" id="KW-1185">Reference proteome</keyword>
<sequence length="93" mass="10371">MNNIDIPIFIRDFPRNLKHLLKTTGKPFYQCDDATEETGGNFLDGSNLQIGSPARSSPSQGSDNGERFSRKVFVGGLPPDIDEDFQKERVVNL</sequence>
<proteinExistence type="predicted"/>
<feature type="region of interest" description="Disordered" evidence="1">
    <location>
        <begin position="40"/>
        <end position="75"/>
    </location>
</feature>
<protein>
    <submittedName>
        <fullName evidence="2">Uncharacterized protein</fullName>
    </submittedName>
</protein>
<reference evidence="2" key="1">
    <citation type="submission" date="2021-03" db="EMBL/GenBank/DDBJ databases">
        <title>Chromosome level genome of the anhydrobiotic midge Polypedilum vanderplanki.</title>
        <authorList>
            <person name="Yoshida Y."/>
            <person name="Kikawada T."/>
            <person name="Gusev O."/>
        </authorList>
    </citation>
    <scope>NUCLEOTIDE SEQUENCE</scope>
    <source>
        <strain evidence="2">NIAS01</strain>
        <tissue evidence="2">Whole body or cell culture</tissue>
    </source>
</reference>
<accession>A0A9J6BKW7</accession>
<dbReference type="EMBL" id="JADBJN010000003">
    <property type="protein sequence ID" value="KAG5670006.1"/>
    <property type="molecule type" value="Genomic_DNA"/>
</dbReference>
<comment type="caution">
    <text evidence="2">The sequence shown here is derived from an EMBL/GenBank/DDBJ whole genome shotgun (WGS) entry which is preliminary data.</text>
</comment>
<organism evidence="2 3">
    <name type="scientific">Polypedilum vanderplanki</name>
    <name type="common">Sleeping chironomid midge</name>
    <dbReference type="NCBI Taxonomy" id="319348"/>
    <lineage>
        <taxon>Eukaryota</taxon>
        <taxon>Metazoa</taxon>
        <taxon>Ecdysozoa</taxon>
        <taxon>Arthropoda</taxon>
        <taxon>Hexapoda</taxon>
        <taxon>Insecta</taxon>
        <taxon>Pterygota</taxon>
        <taxon>Neoptera</taxon>
        <taxon>Endopterygota</taxon>
        <taxon>Diptera</taxon>
        <taxon>Nematocera</taxon>
        <taxon>Chironomoidea</taxon>
        <taxon>Chironomidae</taxon>
        <taxon>Chironominae</taxon>
        <taxon>Polypedilum</taxon>
        <taxon>Polypedilum</taxon>
    </lineage>
</organism>
<evidence type="ECO:0000256" key="1">
    <source>
        <dbReference type="SAM" id="MobiDB-lite"/>
    </source>
</evidence>
<dbReference type="AlphaFoldDB" id="A0A9J6BKW7"/>
<dbReference type="Proteomes" id="UP001107558">
    <property type="component" value="Chromosome 3"/>
</dbReference>
<evidence type="ECO:0000313" key="3">
    <source>
        <dbReference type="Proteomes" id="UP001107558"/>
    </source>
</evidence>
<feature type="compositionally biased region" description="Polar residues" evidence="1">
    <location>
        <begin position="44"/>
        <end position="63"/>
    </location>
</feature>
<gene>
    <name evidence="2" type="ORF">PVAND_000293</name>
</gene>
<dbReference type="OrthoDB" id="7434507at2759"/>
<name>A0A9J6BKW7_POLVA</name>
<evidence type="ECO:0000313" key="2">
    <source>
        <dbReference type="EMBL" id="KAG5670006.1"/>
    </source>
</evidence>